<evidence type="ECO:0000313" key="4">
    <source>
        <dbReference type="EMBL" id="MUG32313.1"/>
    </source>
</evidence>
<dbReference type="RefSeq" id="WP_155587091.1">
    <property type="nucleotide sequence ID" value="NZ_WFKQ01000003.1"/>
</dbReference>
<evidence type="ECO:0000256" key="1">
    <source>
        <dbReference type="SAM" id="SignalP"/>
    </source>
</evidence>
<accession>A0A844M0L2</accession>
<dbReference type="AlphaFoldDB" id="A0A844M0L2"/>
<evidence type="ECO:0000259" key="3">
    <source>
        <dbReference type="Pfam" id="PF05193"/>
    </source>
</evidence>
<protein>
    <submittedName>
        <fullName evidence="4">Insulinase family protein</fullName>
    </submittedName>
</protein>
<comment type="caution">
    <text evidence="4">The sequence shown here is derived from an EMBL/GenBank/DDBJ whole genome shotgun (WGS) entry which is preliminary data.</text>
</comment>
<keyword evidence="5" id="KW-1185">Reference proteome</keyword>
<dbReference type="InterPro" id="IPR011249">
    <property type="entry name" value="Metalloenz_LuxS/M16"/>
</dbReference>
<dbReference type="SUPFAM" id="SSF63411">
    <property type="entry name" value="LuxS/MPP-like metallohydrolase"/>
    <property type="match status" value="2"/>
</dbReference>
<gene>
    <name evidence="4" type="ORF">GB996_05850</name>
</gene>
<proteinExistence type="predicted"/>
<dbReference type="PANTHER" id="PTHR11851">
    <property type="entry name" value="METALLOPROTEASE"/>
    <property type="match status" value="1"/>
</dbReference>
<feature type="signal peptide" evidence="1">
    <location>
        <begin position="1"/>
        <end position="33"/>
    </location>
</feature>
<keyword evidence="1" id="KW-0732">Signal</keyword>
<name>A0A844M0L2_9GAMM</name>
<feature type="domain" description="Peptidase M16 C-terminal" evidence="3">
    <location>
        <begin position="244"/>
        <end position="425"/>
    </location>
</feature>
<dbReference type="EMBL" id="WFKQ01000003">
    <property type="protein sequence ID" value="MUG32313.1"/>
    <property type="molecule type" value="Genomic_DNA"/>
</dbReference>
<dbReference type="Pfam" id="PF05193">
    <property type="entry name" value="Peptidase_M16_C"/>
    <property type="match status" value="1"/>
</dbReference>
<dbReference type="InterPro" id="IPR050361">
    <property type="entry name" value="MPP/UQCRC_Complex"/>
</dbReference>
<dbReference type="PANTHER" id="PTHR11851:SF224">
    <property type="entry name" value="PROCESSING PROTEASE"/>
    <property type="match status" value="1"/>
</dbReference>
<sequence>MKAHVPPFLSVKPALLTTALLATFTMGAASAQAATEMPSGEHASADVDITQPIKAIDKLESLKNEQKLSLSIPKFQHFTTSNGVPVIFVQTKQLPIVDVDLRFNAGSARDESIRKQGFGLASMVADLLTKGTRDLDETAFAEATEQLGIELSSAAYKDQFVVNLRSLSDAEHLDPALSLMSSIITQPRFDAQVLERSKAQQVLALKQMMQNPSYLASTTFSQTLYGSHPYAHSPYGTQQSIPALTRNDLQKFHDTYFVAQNATLSLTGDLSLSQAKQAAEAITQALPQGKPAPKLPNPTPIKQSKWVHVDYDSDQTSVMIGQQGYRIDPSAKGIQRGTDFSIGNEVLAGSGFSSRLMGKVRKELGYTYGIYGSMTPMQAPGPYTIRFSTRNEKADEAIAATLQTVNDTLKQGITAQEFKLTQESLINSYPMGFASNAGINGMLGVLNFNKLPDSYITDYINRVEGARIDQVNTALRDTLTPDKFIIVTVGKPDIAKNSQLQKLK</sequence>
<feature type="chain" id="PRO_5032290028" evidence="1">
    <location>
        <begin position="34"/>
        <end position="504"/>
    </location>
</feature>
<dbReference type="Proteomes" id="UP000442109">
    <property type="component" value="Unassembled WGS sequence"/>
</dbReference>
<dbReference type="GO" id="GO:0046872">
    <property type="term" value="F:metal ion binding"/>
    <property type="evidence" value="ECO:0007669"/>
    <property type="project" value="InterPro"/>
</dbReference>
<dbReference type="InterPro" id="IPR011765">
    <property type="entry name" value="Pept_M16_N"/>
</dbReference>
<dbReference type="Pfam" id="PF00675">
    <property type="entry name" value="Peptidase_M16"/>
    <property type="match status" value="1"/>
</dbReference>
<reference evidence="4 5" key="1">
    <citation type="journal article" date="2019" name="PLoS ONE">
        <title>Pup mortality in New Zealand sea lions (Phocarctos hookeri) at Enderby Island, Auckland Islands, 2013-18.</title>
        <authorList>
            <person name="Michael S.A."/>
            <person name="Hayman D.T.S."/>
            <person name="Gray R."/>
            <person name="Zhang J."/>
            <person name="Rogers L."/>
            <person name="Roe W.D."/>
        </authorList>
    </citation>
    <scope>NUCLEOTIDE SEQUENCE [LARGE SCALE GENOMIC DNA]</scope>
    <source>
        <strain evidence="4 5">SM868</strain>
    </source>
</reference>
<dbReference type="OrthoDB" id="9811314at2"/>
<feature type="domain" description="Peptidase M16 N-terminal" evidence="2">
    <location>
        <begin position="89"/>
        <end position="229"/>
    </location>
</feature>
<dbReference type="Gene3D" id="3.30.830.10">
    <property type="entry name" value="Metalloenzyme, LuxS/M16 peptidase-like"/>
    <property type="match status" value="2"/>
</dbReference>
<organism evidence="4 5">
    <name type="scientific">Psychrobacter sanguinis</name>
    <dbReference type="NCBI Taxonomy" id="861445"/>
    <lineage>
        <taxon>Bacteria</taxon>
        <taxon>Pseudomonadati</taxon>
        <taxon>Pseudomonadota</taxon>
        <taxon>Gammaproteobacteria</taxon>
        <taxon>Moraxellales</taxon>
        <taxon>Moraxellaceae</taxon>
        <taxon>Psychrobacter</taxon>
    </lineage>
</organism>
<dbReference type="InterPro" id="IPR007863">
    <property type="entry name" value="Peptidase_M16_C"/>
</dbReference>
<evidence type="ECO:0000259" key="2">
    <source>
        <dbReference type="Pfam" id="PF00675"/>
    </source>
</evidence>
<evidence type="ECO:0000313" key="5">
    <source>
        <dbReference type="Proteomes" id="UP000442109"/>
    </source>
</evidence>